<evidence type="ECO:0000256" key="3">
    <source>
        <dbReference type="ARBA" id="ARBA00012925"/>
    </source>
</evidence>
<dbReference type="InterPro" id="IPR001148">
    <property type="entry name" value="CA_dom"/>
</dbReference>
<dbReference type="CDD" id="cd00326">
    <property type="entry name" value="alpha_CA"/>
    <property type="match status" value="1"/>
</dbReference>
<evidence type="ECO:0000256" key="2">
    <source>
        <dbReference type="ARBA" id="ARBA00010718"/>
    </source>
</evidence>
<protein>
    <recommendedName>
        <fullName evidence="3 8">Carbonic anhydrase</fullName>
        <ecNumber evidence="3 8">4.2.1.1</ecNumber>
    </recommendedName>
</protein>
<dbReference type="PROSITE" id="PS51144">
    <property type="entry name" value="ALPHA_CA_2"/>
    <property type="match status" value="1"/>
</dbReference>
<evidence type="ECO:0000256" key="1">
    <source>
        <dbReference type="ARBA" id="ARBA00001947"/>
    </source>
</evidence>
<reference evidence="12" key="1">
    <citation type="journal article" date="2020" name="PLoS Negl. Trop. Dis.">
        <title>High-quality nuclear genome for Sarcoptes scabiei-A critical resource for a neglected parasite.</title>
        <authorList>
            <person name="Korhonen P.K."/>
            <person name="Gasser R.B."/>
            <person name="Ma G."/>
            <person name="Wang T."/>
            <person name="Stroehlein A.J."/>
            <person name="Young N.D."/>
            <person name="Ang C.S."/>
            <person name="Fernando D.D."/>
            <person name="Lu H.C."/>
            <person name="Taylor S."/>
            <person name="Reynolds S.L."/>
            <person name="Mofiz E."/>
            <person name="Najaraj S.H."/>
            <person name="Gowda H."/>
            <person name="Madugundu A."/>
            <person name="Renuse S."/>
            <person name="Holt D."/>
            <person name="Pandey A."/>
            <person name="Papenfuss A.T."/>
            <person name="Fischer K."/>
        </authorList>
    </citation>
    <scope>NUCLEOTIDE SEQUENCE [LARGE SCALE GENOMIC DNA]</scope>
</reference>
<sequence length="330" mass="37755">MGANCTHSSLDQFGKEWNSQEAIVSDLKLVSTGLRQSPIDIDLNMVQKNFSSIKHSKHSNRLAVKYPNLMSNLVIQNTGYGWKFDLPEMVAAKTELKGGPLRNHIYRMCQFHCHWGVNLARGSEHTINGRSYAAELHFVHWNTSLFSAFSEALSQTHGLAVVAVFIEIGFQKNKELEKVLKQINAIKFKGNRKLVEESIDIAQLMPNNKSYWTYQGSLTTPPLFESVTWIIYSNPIYATIDQLKKFRHVFYTAEADTSFGGRLIENHRSTQPLNGRLVQYIPDSVNDSIRLDSHQNSSNRDIRRIGNNKREKNFYDRKLAKILEYNTESA</sequence>
<evidence type="ECO:0000256" key="5">
    <source>
        <dbReference type="ARBA" id="ARBA00022833"/>
    </source>
</evidence>
<dbReference type="SUPFAM" id="SSF51069">
    <property type="entry name" value="Carbonic anhydrase"/>
    <property type="match status" value="1"/>
</dbReference>
<dbReference type="GO" id="GO:0004089">
    <property type="term" value="F:carbonate dehydratase activity"/>
    <property type="evidence" value="ECO:0007669"/>
    <property type="project" value="UniProtKB-UniRule"/>
</dbReference>
<dbReference type="GO" id="GO:0008270">
    <property type="term" value="F:zinc ion binding"/>
    <property type="evidence" value="ECO:0007669"/>
    <property type="project" value="UniProtKB-UniRule"/>
</dbReference>
<dbReference type="EnsemblMetazoa" id="SSS_6140s_mrna">
    <property type="protein sequence ID" value="KAF7491116.1"/>
    <property type="gene ID" value="SSS_6140"/>
</dbReference>
<dbReference type="EC" id="4.2.1.1" evidence="3 8"/>
<organism evidence="10">
    <name type="scientific">Sarcoptes scabiei</name>
    <name type="common">Itch mite</name>
    <name type="synonym">Acarus scabiei</name>
    <dbReference type="NCBI Taxonomy" id="52283"/>
    <lineage>
        <taxon>Eukaryota</taxon>
        <taxon>Metazoa</taxon>
        <taxon>Ecdysozoa</taxon>
        <taxon>Arthropoda</taxon>
        <taxon>Chelicerata</taxon>
        <taxon>Arachnida</taxon>
        <taxon>Acari</taxon>
        <taxon>Acariformes</taxon>
        <taxon>Sarcoptiformes</taxon>
        <taxon>Astigmata</taxon>
        <taxon>Psoroptidia</taxon>
        <taxon>Sarcoptoidea</taxon>
        <taxon>Sarcoptidae</taxon>
        <taxon>Sarcoptinae</taxon>
        <taxon>Sarcoptes</taxon>
    </lineage>
</organism>
<dbReference type="InterPro" id="IPR023561">
    <property type="entry name" value="Carbonic_anhydrase_a-class"/>
</dbReference>
<keyword evidence="6 8" id="KW-0456">Lyase</keyword>
<evidence type="ECO:0000256" key="4">
    <source>
        <dbReference type="ARBA" id="ARBA00022723"/>
    </source>
</evidence>
<comment type="catalytic activity">
    <reaction evidence="7 8">
        <text>hydrogencarbonate + H(+) = CO2 + H2O</text>
        <dbReference type="Rhea" id="RHEA:10748"/>
        <dbReference type="ChEBI" id="CHEBI:15377"/>
        <dbReference type="ChEBI" id="CHEBI:15378"/>
        <dbReference type="ChEBI" id="CHEBI:16526"/>
        <dbReference type="ChEBI" id="CHEBI:17544"/>
        <dbReference type="EC" id="4.2.1.1"/>
    </reaction>
</comment>
<keyword evidence="4 8" id="KW-0479">Metal-binding</keyword>
<dbReference type="GO" id="GO:0005737">
    <property type="term" value="C:cytoplasm"/>
    <property type="evidence" value="ECO:0007669"/>
    <property type="project" value="TreeGrafter"/>
</dbReference>
<dbReference type="Gene3D" id="3.10.200.10">
    <property type="entry name" value="Alpha carbonic anhydrase"/>
    <property type="match status" value="1"/>
</dbReference>
<dbReference type="InterPro" id="IPR036398">
    <property type="entry name" value="CA_dom_sf"/>
</dbReference>
<evidence type="ECO:0000256" key="8">
    <source>
        <dbReference type="RuleBase" id="RU367011"/>
    </source>
</evidence>
<evidence type="ECO:0000259" key="9">
    <source>
        <dbReference type="PROSITE" id="PS51144"/>
    </source>
</evidence>
<dbReference type="SMART" id="SM01057">
    <property type="entry name" value="Carb_anhydrase"/>
    <property type="match status" value="1"/>
</dbReference>
<dbReference type="Pfam" id="PF00194">
    <property type="entry name" value="Carb_anhydrase"/>
    <property type="match status" value="1"/>
</dbReference>
<feature type="domain" description="Alpha-carbonic anhydrase" evidence="9">
    <location>
        <begin position="3"/>
        <end position="282"/>
    </location>
</feature>
<dbReference type="AlphaFoldDB" id="A0A834VBY3"/>
<evidence type="ECO:0000256" key="6">
    <source>
        <dbReference type="ARBA" id="ARBA00023239"/>
    </source>
</evidence>
<comment type="cofactor">
    <cofactor evidence="1 8">
        <name>Zn(2+)</name>
        <dbReference type="ChEBI" id="CHEBI:29105"/>
    </cofactor>
</comment>
<dbReference type="PANTHER" id="PTHR18952:SF141">
    <property type="entry name" value="CARBONIC ANHYDRASE"/>
    <property type="match status" value="1"/>
</dbReference>
<comment type="similarity">
    <text evidence="2 8">Belongs to the alpha-carbonic anhydrase family.</text>
</comment>
<evidence type="ECO:0000313" key="11">
    <source>
        <dbReference type="EnsemblMetazoa" id="KAF7491116.1"/>
    </source>
</evidence>
<comment type="function">
    <text evidence="8">Reversible hydration of carbon dioxide.</text>
</comment>
<gene>
    <name evidence="10" type="ORF">SSS_6140</name>
</gene>
<dbReference type="InterPro" id="IPR018338">
    <property type="entry name" value="Carbonic_anhydrase_a-class_CS"/>
</dbReference>
<name>A0A834VBY3_SARSC</name>
<keyword evidence="5 8" id="KW-0862">Zinc</keyword>
<dbReference type="PROSITE" id="PS00162">
    <property type="entry name" value="ALPHA_CA_1"/>
    <property type="match status" value="1"/>
</dbReference>
<evidence type="ECO:0000313" key="10">
    <source>
        <dbReference type="EMBL" id="KAF7491116.1"/>
    </source>
</evidence>
<reference evidence="10" key="2">
    <citation type="submission" date="2020-01" db="EMBL/GenBank/DDBJ databases">
        <authorList>
            <person name="Korhonen P.K.K."/>
            <person name="Guangxu M.G."/>
            <person name="Wang T.W."/>
            <person name="Stroehlein A.J.S."/>
            <person name="Young N.D."/>
            <person name="Ang C.-S.A."/>
            <person name="Fernando D.W.F."/>
            <person name="Lu H.L."/>
            <person name="Taylor S.T."/>
            <person name="Ehtesham M.E.M."/>
            <person name="Najaraj S.H.N."/>
            <person name="Harsha G.H.G."/>
            <person name="Madugundu A.M."/>
            <person name="Renuse S.R."/>
            <person name="Holt D.H."/>
            <person name="Pandey A.P."/>
            <person name="Papenfuss A.P."/>
            <person name="Gasser R.B.G."/>
            <person name="Fischer K.F."/>
        </authorList>
    </citation>
    <scope>NUCLEOTIDE SEQUENCE</scope>
    <source>
        <strain evidence="10">SSS_KF_BRIS2020</strain>
    </source>
</reference>
<reference evidence="11" key="3">
    <citation type="submission" date="2022-06" db="UniProtKB">
        <authorList>
            <consortium name="EnsemblMetazoa"/>
        </authorList>
    </citation>
    <scope>IDENTIFICATION</scope>
</reference>
<evidence type="ECO:0000256" key="7">
    <source>
        <dbReference type="ARBA" id="ARBA00048348"/>
    </source>
</evidence>
<proteinExistence type="inferred from homology"/>
<keyword evidence="12" id="KW-1185">Reference proteome</keyword>
<accession>A0A834VBY3</accession>
<dbReference type="OrthoDB" id="429145at2759"/>
<evidence type="ECO:0000313" key="12">
    <source>
        <dbReference type="Proteomes" id="UP000070412"/>
    </source>
</evidence>
<dbReference type="EMBL" id="WVUK01000061">
    <property type="protein sequence ID" value="KAF7491116.1"/>
    <property type="molecule type" value="Genomic_DNA"/>
</dbReference>
<dbReference type="PANTHER" id="PTHR18952">
    <property type="entry name" value="CARBONIC ANHYDRASE"/>
    <property type="match status" value="1"/>
</dbReference>
<dbReference type="Proteomes" id="UP000070412">
    <property type="component" value="Unassembled WGS sequence"/>
</dbReference>